<dbReference type="EMBL" id="MU856147">
    <property type="protein sequence ID" value="KAK3897505.1"/>
    <property type="molecule type" value="Genomic_DNA"/>
</dbReference>
<gene>
    <name evidence="1" type="ORF">C8A05DRAFT_19751</name>
</gene>
<reference evidence="1" key="1">
    <citation type="journal article" date="2023" name="Mol. Phylogenet. Evol.">
        <title>Genome-scale phylogeny and comparative genomics of the fungal order Sordariales.</title>
        <authorList>
            <person name="Hensen N."/>
            <person name="Bonometti L."/>
            <person name="Westerberg I."/>
            <person name="Brannstrom I.O."/>
            <person name="Guillou S."/>
            <person name="Cros-Aarteil S."/>
            <person name="Calhoun S."/>
            <person name="Haridas S."/>
            <person name="Kuo A."/>
            <person name="Mondo S."/>
            <person name="Pangilinan J."/>
            <person name="Riley R."/>
            <person name="LaButti K."/>
            <person name="Andreopoulos B."/>
            <person name="Lipzen A."/>
            <person name="Chen C."/>
            <person name="Yan M."/>
            <person name="Daum C."/>
            <person name="Ng V."/>
            <person name="Clum A."/>
            <person name="Steindorff A."/>
            <person name="Ohm R.A."/>
            <person name="Martin F."/>
            <person name="Silar P."/>
            <person name="Natvig D.O."/>
            <person name="Lalanne C."/>
            <person name="Gautier V."/>
            <person name="Ament-Velasquez S.L."/>
            <person name="Kruys A."/>
            <person name="Hutchinson M.I."/>
            <person name="Powell A.J."/>
            <person name="Barry K."/>
            <person name="Miller A.N."/>
            <person name="Grigoriev I.V."/>
            <person name="Debuchy R."/>
            <person name="Gladieux P."/>
            <person name="Hiltunen Thoren M."/>
            <person name="Johannesson H."/>
        </authorList>
    </citation>
    <scope>NUCLEOTIDE SEQUENCE</scope>
    <source>
        <strain evidence="1">CBS 103.79</strain>
    </source>
</reference>
<proteinExistence type="predicted"/>
<sequence length="621" mass="70407">MSSRSGAPVSPSHLLPTQKNLSELLEKLLTVFSVKTILDGGELPTQRLQREARSEDRSRSSTMLPMVGNDFDVQAGYSIAFSWKALLQLEQDDGSDKICLPFCDAALHPTLDEATATKLAEQAAKLLRSAWPEADFVDISKRRQLGLPFVDPGSPDNQLFRWLASKDLNPVSEGVFLTDLHESWGLLCQLLRQRGRSLSRLTLAPFRKFTGPDNWVISLPVIATILLLMTHPRKETKPLADNPDRDLSWTLDSLHGFCRKDALDDGSRHPSWSLGTFPDRWVYLNFIFSYFTPDTDVKEWIGSGMRCDRRTITVPLDGPGGKEIFKEQRLWVSVRTATAYQDSRQPDHARMKGPATVGLVLSDPYHYPISMRRKAWEQTGLQPARGASGVTAFQMLLWGGVDMWSESWGLCLDYIDRLHQVQVEDIDGSRPEKLCDLMFDPQGWLAKEYFVTAHLLKNFRRHIDVSPRSLQQMRRTWEMAYPSLESDLTQRFDGPTQLTLLENWTRLLNHAKAQQGKLVDRIEKMSADLLSRRDSVSITGPHSRHAVERRDIMAKDVANHLAADDCERQRCLREQSLGGDMITKVWPGCSFDQGKRSLSSCFFLFFSFLSPRTISVRSPGA</sequence>
<evidence type="ECO:0000313" key="2">
    <source>
        <dbReference type="Proteomes" id="UP001303889"/>
    </source>
</evidence>
<evidence type="ECO:0000313" key="1">
    <source>
        <dbReference type="EMBL" id="KAK3897505.1"/>
    </source>
</evidence>
<protein>
    <submittedName>
        <fullName evidence="1">Uncharacterized protein</fullName>
    </submittedName>
</protein>
<organism evidence="1 2">
    <name type="scientific">Staphylotrichum tortipilum</name>
    <dbReference type="NCBI Taxonomy" id="2831512"/>
    <lineage>
        <taxon>Eukaryota</taxon>
        <taxon>Fungi</taxon>
        <taxon>Dikarya</taxon>
        <taxon>Ascomycota</taxon>
        <taxon>Pezizomycotina</taxon>
        <taxon>Sordariomycetes</taxon>
        <taxon>Sordariomycetidae</taxon>
        <taxon>Sordariales</taxon>
        <taxon>Chaetomiaceae</taxon>
        <taxon>Staphylotrichum</taxon>
    </lineage>
</organism>
<keyword evidence="2" id="KW-1185">Reference proteome</keyword>
<accession>A0AAN6MB24</accession>
<comment type="caution">
    <text evidence="1">The sequence shown here is derived from an EMBL/GenBank/DDBJ whole genome shotgun (WGS) entry which is preliminary data.</text>
</comment>
<dbReference type="Proteomes" id="UP001303889">
    <property type="component" value="Unassembled WGS sequence"/>
</dbReference>
<reference evidence="1" key="2">
    <citation type="submission" date="2023-05" db="EMBL/GenBank/DDBJ databases">
        <authorList>
            <consortium name="Lawrence Berkeley National Laboratory"/>
            <person name="Steindorff A."/>
            <person name="Hensen N."/>
            <person name="Bonometti L."/>
            <person name="Westerberg I."/>
            <person name="Brannstrom I.O."/>
            <person name="Guillou S."/>
            <person name="Cros-Aarteil S."/>
            <person name="Calhoun S."/>
            <person name="Haridas S."/>
            <person name="Kuo A."/>
            <person name="Mondo S."/>
            <person name="Pangilinan J."/>
            <person name="Riley R."/>
            <person name="Labutti K."/>
            <person name="Andreopoulos B."/>
            <person name="Lipzen A."/>
            <person name="Chen C."/>
            <person name="Yanf M."/>
            <person name="Daum C."/>
            <person name="Ng V."/>
            <person name="Clum A."/>
            <person name="Ohm R."/>
            <person name="Martin F."/>
            <person name="Silar P."/>
            <person name="Natvig D."/>
            <person name="Lalanne C."/>
            <person name="Gautier V."/>
            <person name="Ament-Velasquez S.L."/>
            <person name="Kruys A."/>
            <person name="Hutchinson M.I."/>
            <person name="Powell A.J."/>
            <person name="Barry K."/>
            <person name="Miller A.N."/>
            <person name="Grigoriev I.V."/>
            <person name="Debuchy R."/>
            <person name="Gladieux P."/>
            <person name="Thoren M.H."/>
            <person name="Johannesson H."/>
        </authorList>
    </citation>
    <scope>NUCLEOTIDE SEQUENCE</scope>
    <source>
        <strain evidence="1">CBS 103.79</strain>
    </source>
</reference>
<dbReference type="AlphaFoldDB" id="A0AAN6MB24"/>
<name>A0AAN6MB24_9PEZI</name>